<feature type="compositionally biased region" description="Low complexity" evidence="9">
    <location>
        <begin position="119"/>
        <end position="133"/>
    </location>
</feature>
<dbReference type="InterPro" id="IPR009060">
    <property type="entry name" value="UBA-like_sf"/>
</dbReference>
<dbReference type="PROSITE" id="PS50030">
    <property type="entry name" value="UBA"/>
    <property type="match status" value="2"/>
</dbReference>
<dbReference type="InterPro" id="IPR015360">
    <property type="entry name" value="XPC-bd"/>
</dbReference>
<protein>
    <recommendedName>
        <fullName evidence="8">UV excision repair protein RAD23</fullName>
    </recommendedName>
</protein>
<dbReference type="InterPro" id="IPR036353">
    <property type="entry name" value="XPC-bd_sf"/>
</dbReference>
<sequence length="419" mass="44311">MLITLKTLQQETFKVEIDADLPVKALKAKVEDVKGKDFPVNGQKLIYAGKILDDEKKIEEYKIEEKNFVVVMVTKPKATPVSKPPEATASAAPPPVTESTPVVPQVESTQTVSSAASGTSMETDSSKSTETSSQGTPSAVSSDTVSIEDVSAVMSAESTLVTGQEYENMLREIMSMGFEREQVVRALRASFNNPDRAVEYLFSGIPDMPIADEPPQPPGVQEPSVPASPATGTPATATAPPTAATGTPAAATGTPAAATGTPASTGTPAAGAPALDIGGQDPLTFLRSQPQFQQMRQVIRENPHLLPAVLQQIGQSNPNLLQLISQNQERFVRMLNAELPEEGGEQQAVGGGNPLAGGANPQEGVIQVTPQEKEAIDRLKALGFPEGLCIQAYFACEKNEDLAANFLLSQNFDDDDQLS</sequence>
<evidence type="ECO:0000256" key="6">
    <source>
        <dbReference type="ARBA" id="ARBA00023204"/>
    </source>
</evidence>
<dbReference type="GO" id="GO:0003684">
    <property type="term" value="F:damaged DNA binding"/>
    <property type="evidence" value="ECO:0007669"/>
    <property type="project" value="UniProtKB-UniRule"/>
</dbReference>
<comment type="subcellular location">
    <subcellularLocation>
        <location evidence="8">Nucleus</location>
    </subcellularLocation>
    <subcellularLocation>
        <location evidence="8">Cytoplasm</location>
    </subcellularLocation>
</comment>
<dbReference type="PANTHER" id="PTHR10621">
    <property type="entry name" value="UV EXCISION REPAIR PROTEIN RAD23"/>
    <property type="match status" value="1"/>
</dbReference>
<keyword evidence="5" id="KW-0647">Proteasome</keyword>
<dbReference type="GO" id="GO:0005829">
    <property type="term" value="C:cytosol"/>
    <property type="evidence" value="ECO:0007669"/>
    <property type="project" value="TreeGrafter"/>
</dbReference>
<dbReference type="SMART" id="SM00727">
    <property type="entry name" value="STI1"/>
    <property type="match status" value="1"/>
</dbReference>
<comment type="function">
    <text evidence="8">Multiubiquitin chain receptor involved in modulation of proteasomal degradation. Involved in nucleotide excision repair.</text>
</comment>
<dbReference type="SMART" id="SM00213">
    <property type="entry name" value="UBQ"/>
    <property type="match status" value="1"/>
</dbReference>
<dbReference type="Pfam" id="PF00240">
    <property type="entry name" value="ubiquitin"/>
    <property type="match status" value="1"/>
</dbReference>
<dbReference type="Gene3D" id="3.10.20.90">
    <property type="entry name" value="Phosphatidylinositol 3-kinase Catalytic Subunit, Chain A, domain 1"/>
    <property type="match status" value="1"/>
</dbReference>
<organism evidence="12 13">
    <name type="scientific">Patella caerulea</name>
    <name type="common">Rayed Mediterranean limpet</name>
    <dbReference type="NCBI Taxonomy" id="87958"/>
    <lineage>
        <taxon>Eukaryota</taxon>
        <taxon>Metazoa</taxon>
        <taxon>Spiralia</taxon>
        <taxon>Lophotrochozoa</taxon>
        <taxon>Mollusca</taxon>
        <taxon>Gastropoda</taxon>
        <taxon>Patellogastropoda</taxon>
        <taxon>Patelloidea</taxon>
        <taxon>Patellidae</taxon>
        <taxon>Patella</taxon>
    </lineage>
</organism>
<feature type="compositionally biased region" description="Polar residues" evidence="9">
    <location>
        <begin position="134"/>
        <end position="145"/>
    </location>
</feature>
<dbReference type="GO" id="GO:0070628">
    <property type="term" value="F:proteasome binding"/>
    <property type="evidence" value="ECO:0007669"/>
    <property type="project" value="TreeGrafter"/>
</dbReference>
<dbReference type="PRINTS" id="PR01839">
    <property type="entry name" value="RAD23PROTEIN"/>
</dbReference>
<evidence type="ECO:0000313" key="12">
    <source>
        <dbReference type="EMBL" id="KAK6178777.1"/>
    </source>
</evidence>
<accession>A0AAN8JJE2</accession>
<dbReference type="CDD" id="cd14377">
    <property type="entry name" value="UBA1_Rad23"/>
    <property type="match status" value="1"/>
</dbReference>
<evidence type="ECO:0000259" key="10">
    <source>
        <dbReference type="PROSITE" id="PS50030"/>
    </source>
</evidence>
<feature type="domain" description="UBA" evidence="10">
    <location>
        <begin position="164"/>
        <end position="204"/>
    </location>
</feature>
<dbReference type="SUPFAM" id="SSF46934">
    <property type="entry name" value="UBA-like"/>
    <property type="match status" value="2"/>
</dbReference>
<dbReference type="EMBL" id="JAZGQO010000008">
    <property type="protein sequence ID" value="KAK6178777.1"/>
    <property type="molecule type" value="Genomic_DNA"/>
</dbReference>
<dbReference type="Proteomes" id="UP001347796">
    <property type="component" value="Unassembled WGS sequence"/>
</dbReference>
<dbReference type="Gene3D" id="1.10.8.10">
    <property type="entry name" value="DNA helicase RuvA subunit, C-terminal domain"/>
    <property type="match status" value="2"/>
</dbReference>
<dbReference type="InterPro" id="IPR029071">
    <property type="entry name" value="Ubiquitin-like_domsf"/>
</dbReference>
<dbReference type="InterPro" id="IPR015940">
    <property type="entry name" value="UBA"/>
</dbReference>
<dbReference type="FunFam" id="1.10.10.540:FF:000001">
    <property type="entry name" value="UV excision repair protein RAD23 B"/>
    <property type="match status" value="1"/>
</dbReference>
<evidence type="ECO:0000256" key="7">
    <source>
        <dbReference type="ARBA" id="ARBA00023242"/>
    </source>
</evidence>
<keyword evidence="8" id="KW-0963">Cytoplasm</keyword>
<feature type="domain" description="UBA" evidence="10">
    <location>
        <begin position="370"/>
        <end position="410"/>
    </location>
</feature>
<evidence type="ECO:0000256" key="5">
    <source>
        <dbReference type="ARBA" id="ARBA00022942"/>
    </source>
</evidence>
<keyword evidence="4 8" id="KW-0227">DNA damage</keyword>
<feature type="region of interest" description="Disordered" evidence="9">
    <location>
        <begin position="78"/>
        <end position="145"/>
    </location>
</feature>
<dbReference type="CDD" id="cd14380">
    <property type="entry name" value="UBA2_Rad23"/>
    <property type="match status" value="1"/>
</dbReference>
<feature type="domain" description="Ubiquitin-like" evidence="11">
    <location>
        <begin position="1"/>
        <end position="78"/>
    </location>
</feature>
<dbReference type="GO" id="GO:0000502">
    <property type="term" value="C:proteasome complex"/>
    <property type="evidence" value="ECO:0007669"/>
    <property type="project" value="UniProtKB-KW"/>
</dbReference>
<feature type="compositionally biased region" description="Low complexity" evidence="9">
    <location>
        <begin position="227"/>
        <end position="274"/>
    </location>
</feature>
<comment type="caution">
    <text evidence="12">The sequence shown here is derived from an EMBL/GenBank/DDBJ whole genome shotgun (WGS) entry which is preliminary data.</text>
</comment>
<dbReference type="AlphaFoldDB" id="A0AAN8JJE2"/>
<dbReference type="GO" id="GO:0043130">
    <property type="term" value="F:ubiquitin binding"/>
    <property type="evidence" value="ECO:0007669"/>
    <property type="project" value="UniProtKB-UniRule"/>
</dbReference>
<evidence type="ECO:0000259" key="11">
    <source>
        <dbReference type="PROSITE" id="PS50053"/>
    </source>
</evidence>
<reference evidence="12 13" key="1">
    <citation type="submission" date="2024-01" db="EMBL/GenBank/DDBJ databases">
        <title>The genome of the rayed Mediterranean limpet Patella caerulea (Linnaeus, 1758).</title>
        <authorList>
            <person name="Anh-Thu Weber A."/>
            <person name="Halstead-Nussloch G."/>
        </authorList>
    </citation>
    <scope>NUCLEOTIDE SEQUENCE [LARGE SCALE GENOMIC DNA]</scope>
    <source>
        <strain evidence="12">AATW-2023a</strain>
        <tissue evidence="12">Whole specimen</tissue>
    </source>
</reference>
<feature type="compositionally biased region" description="Polar residues" evidence="9">
    <location>
        <begin position="106"/>
        <end position="118"/>
    </location>
</feature>
<dbReference type="GO" id="GO:0031593">
    <property type="term" value="F:polyubiquitin modification-dependent protein binding"/>
    <property type="evidence" value="ECO:0007669"/>
    <property type="project" value="UniProtKB-UniRule"/>
</dbReference>
<dbReference type="NCBIfam" id="TIGR00601">
    <property type="entry name" value="rad23"/>
    <property type="match status" value="1"/>
</dbReference>
<keyword evidence="2" id="KW-0597">Phosphoprotein</keyword>
<evidence type="ECO:0000313" key="13">
    <source>
        <dbReference type="Proteomes" id="UP001347796"/>
    </source>
</evidence>
<dbReference type="GO" id="GO:0043161">
    <property type="term" value="P:proteasome-mediated ubiquitin-dependent protein catabolic process"/>
    <property type="evidence" value="ECO:0007669"/>
    <property type="project" value="UniProtKB-UniRule"/>
</dbReference>
<feature type="region of interest" description="Disordered" evidence="9">
    <location>
        <begin position="207"/>
        <end position="278"/>
    </location>
</feature>
<comment type="similarity">
    <text evidence="1 8">Belongs to the RAD23 family.</text>
</comment>
<keyword evidence="7 8" id="KW-0539">Nucleus</keyword>
<evidence type="ECO:0000256" key="1">
    <source>
        <dbReference type="ARBA" id="ARBA00009878"/>
    </source>
</evidence>
<feature type="compositionally biased region" description="Low complexity" evidence="9">
    <location>
        <begin position="84"/>
        <end position="104"/>
    </location>
</feature>
<evidence type="ECO:0000256" key="2">
    <source>
        <dbReference type="ARBA" id="ARBA00022553"/>
    </source>
</evidence>
<dbReference type="Pfam" id="PF00627">
    <property type="entry name" value="UBA"/>
    <property type="match status" value="2"/>
</dbReference>
<dbReference type="FunFam" id="1.10.8.10:FF:000002">
    <property type="entry name" value="UV excision repair protein RAD23 homolog"/>
    <property type="match status" value="1"/>
</dbReference>
<evidence type="ECO:0000256" key="9">
    <source>
        <dbReference type="SAM" id="MobiDB-lite"/>
    </source>
</evidence>
<dbReference type="GO" id="GO:0006289">
    <property type="term" value="P:nucleotide-excision repair"/>
    <property type="evidence" value="ECO:0007669"/>
    <property type="project" value="UniProtKB-UniRule"/>
</dbReference>
<keyword evidence="6 8" id="KW-0234">DNA repair</keyword>
<dbReference type="Gene3D" id="1.10.10.540">
    <property type="entry name" value="XPC-binding domain"/>
    <property type="match status" value="1"/>
</dbReference>
<dbReference type="InterPro" id="IPR006636">
    <property type="entry name" value="STI1_HS-bd"/>
</dbReference>
<keyword evidence="3" id="KW-0677">Repeat</keyword>
<dbReference type="PROSITE" id="PS50053">
    <property type="entry name" value="UBIQUITIN_2"/>
    <property type="match status" value="1"/>
</dbReference>
<evidence type="ECO:0000256" key="4">
    <source>
        <dbReference type="ARBA" id="ARBA00022763"/>
    </source>
</evidence>
<dbReference type="SMART" id="SM00165">
    <property type="entry name" value="UBA"/>
    <property type="match status" value="2"/>
</dbReference>
<dbReference type="FunFam" id="1.10.8.10:FF:000003">
    <property type="entry name" value="UV excision repair protein RAD23 homolog"/>
    <property type="match status" value="1"/>
</dbReference>
<dbReference type="SUPFAM" id="SSF54236">
    <property type="entry name" value="Ubiquitin-like"/>
    <property type="match status" value="1"/>
</dbReference>
<dbReference type="GO" id="GO:0005654">
    <property type="term" value="C:nucleoplasm"/>
    <property type="evidence" value="ECO:0007669"/>
    <property type="project" value="TreeGrafter"/>
</dbReference>
<dbReference type="SUPFAM" id="SSF101238">
    <property type="entry name" value="XPC-binding domain"/>
    <property type="match status" value="1"/>
</dbReference>
<dbReference type="InterPro" id="IPR000626">
    <property type="entry name" value="Ubiquitin-like_dom"/>
</dbReference>
<dbReference type="Pfam" id="PF09280">
    <property type="entry name" value="XPC-binding"/>
    <property type="match status" value="1"/>
</dbReference>
<dbReference type="InterPro" id="IPR004806">
    <property type="entry name" value="Rad23"/>
</dbReference>
<keyword evidence="13" id="KW-1185">Reference proteome</keyword>
<proteinExistence type="inferred from homology"/>
<name>A0AAN8JJE2_PATCE</name>
<dbReference type="CDD" id="cd01805">
    <property type="entry name" value="Ubl_Rad23"/>
    <property type="match status" value="1"/>
</dbReference>
<evidence type="ECO:0000256" key="3">
    <source>
        <dbReference type="ARBA" id="ARBA00022737"/>
    </source>
</evidence>
<dbReference type="InterPro" id="IPR041811">
    <property type="entry name" value="RAD23A/B_UBA1"/>
</dbReference>
<gene>
    <name evidence="12" type="ORF">SNE40_011287</name>
</gene>
<dbReference type="FunFam" id="3.10.20.90:FF:000254">
    <property type="entry name" value="UV excision repair protein Rad23"/>
    <property type="match status" value="1"/>
</dbReference>
<evidence type="ECO:0000256" key="8">
    <source>
        <dbReference type="RuleBase" id="RU367049"/>
    </source>
</evidence>
<dbReference type="PANTHER" id="PTHR10621:SF0">
    <property type="entry name" value="UV EXCISION REPAIR PROTEIN RAD23"/>
    <property type="match status" value="1"/>
</dbReference>